<keyword evidence="6" id="KW-0539">Nucleus</keyword>
<evidence type="ECO:0000256" key="7">
    <source>
        <dbReference type="ARBA" id="ARBA00023306"/>
    </source>
</evidence>
<dbReference type="GO" id="GO:0035825">
    <property type="term" value="P:homologous recombination"/>
    <property type="evidence" value="ECO:0007669"/>
    <property type="project" value="UniProtKB-ARBA"/>
</dbReference>
<dbReference type="SUPFAM" id="SSF48371">
    <property type="entry name" value="ARM repeat"/>
    <property type="match status" value="1"/>
</dbReference>
<dbReference type="PANTHER" id="PTHR12663:SF50">
    <property type="entry name" value="SISTER CHROMATID COHESION PROTEIN PDS5 HOMOLOG B"/>
    <property type="match status" value="1"/>
</dbReference>
<evidence type="ECO:0000256" key="5">
    <source>
        <dbReference type="ARBA" id="ARBA00023204"/>
    </source>
</evidence>
<dbReference type="Pfam" id="PF20168">
    <property type="entry name" value="PDS5"/>
    <property type="match status" value="2"/>
</dbReference>
<dbReference type="InterPro" id="IPR011989">
    <property type="entry name" value="ARM-like"/>
</dbReference>
<evidence type="ECO:0008006" key="9">
    <source>
        <dbReference type="Google" id="ProtNLM"/>
    </source>
</evidence>
<gene>
    <name evidence="8" type="ORF">MANES_18G076700</name>
</gene>
<dbReference type="EMBL" id="CM004404">
    <property type="protein sequence ID" value="OAY23409.1"/>
    <property type="molecule type" value="Genomic_DNA"/>
</dbReference>
<dbReference type="STRING" id="3983.A0A2C9U1A2"/>
<dbReference type="GO" id="GO:0006281">
    <property type="term" value="P:DNA repair"/>
    <property type="evidence" value="ECO:0007669"/>
    <property type="project" value="UniProtKB-KW"/>
</dbReference>
<comment type="subcellular location">
    <subcellularLocation>
        <location evidence="1">Nucleus</location>
    </subcellularLocation>
</comment>
<dbReference type="InterPro" id="IPR039776">
    <property type="entry name" value="Pds5"/>
</dbReference>
<evidence type="ECO:0000256" key="1">
    <source>
        <dbReference type="ARBA" id="ARBA00004123"/>
    </source>
</evidence>
<keyword evidence="3" id="KW-0227">DNA damage</keyword>
<dbReference type="PANTHER" id="PTHR12663">
    <property type="entry name" value="ANDROGEN INDUCED INHIBITOR OF PROLIFERATION AS3 / PDS5-RELATED"/>
    <property type="match status" value="1"/>
</dbReference>
<dbReference type="Gene3D" id="1.25.10.10">
    <property type="entry name" value="Leucine-rich Repeat Variant"/>
    <property type="match status" value="1"/>
</dbReference>
<keyword evidence="5" id="KW-0234">DNA repair</keyword>
<evidence type="ECO:0000256" key="4">
    <source>
        <dbReference type="ARBA" id="ARBA00022776"/>
    </source>
</evidence>
<evidence type="ECO:0000256" key="3">
    <source>
        <dbReference type="ARBA" id="ARBA00022763"/>
    </source>
</evidence>
<dbReference type="AlphaFoldDB" id="A0A2C9U1A2"/>
<keyword evidence="7" id="KW-0131">Cell cycle</keyword>
<organism evidence="8">
    <name type="scientific">Manihot esculenta</name>
    <name type="common">Cassava</name>
    <name type="synonym">Jatropha manihot</name>
    <dbReference type="NCBI Taxonomy" id="3983"/>
    <lineage>
        <taxon>Eukaryota</taxon>
        <taxon>Viridiplantae</taxon>
        <taxon>Streptophyta</taxon>
        <taxon>Embryophyta</taxon>
        <taxon>Tracheophyta</taxon>
        <taxon>Spermatophyta</taxon>
        <taxon>Magnoliopsida</taxon>
        <taxon>eudicotyledons</taxon>
        <taxon>Gunneridae</taxon>
        <taxon>Pentapetalae</taxon>
        <taxon>rosids</taxon>
        <taxon>fabids</taxon>
        <taxon>Malpighiales</taxon>
        <taxon>Euphorbiaceae</taxon>
        <taxon>Crotonoideae</taxon>
        <taxon>Manihoteae</taxon>
        <taxon>Manihot</taxon>
    </lineage>
</organism>
<keyword evidence="4" id="KW-0498">Mitosis</keyword>
<dbReference type="GO" id="GO:0007064">
    <property type="term" value="P:mitotic sister chromatid cohesion"/>
    <property type="evidence" value="ECO:0000318"/>
    <property type="project" value="GO_Central"/>
</dbReference>
<sequence length="1139" mass="129375">MDESPSQLVSEIGAQLARLPRPNKDFLVKSLRQAATALSQIEQPSSSLASKKMEVMKKLENAIQPLSKSIIKRGLLRHSDKDVKLLVAICVSEIFRILAPEPPFEDRYLRDVFKLILSMFAELADITSPYFSRRVKILETVARCKCCVIMLDIDCNDLVIDMFNIFFSVVRENHQRSLINDIMSIMTHILNEEASKPLSDVILRNLIKEGMAESPAASKLAISVIESCAEKLEPFVCGFLTSCSLDRDAVENELKEFYHEILFKVFQCAPQMLLAVIPNLAQELLTDQVDVRIKAVNLIGKLFALPEHHVAQKYRNLFVEFKNRFSDKSVEVRLSALQCAKACYMSNPSAKESSELLSAVGGRFLDFDDRVRTLAVVVVCDIARLNLKIFPPELISKAAERLRDKKVSVRKKALQKLMEVYQDYCNKCSEGYLNIGNHFEQIPCKILMLCYDKDCKDFRSQNMEHILAEDLFPIHLSVEDRTRHWIHFFSLFTPLHVKALNSILTQKRRLQTEMQSYLVLRKKQKDNSSEEMQKRTKNSFMKMSASFPDASKAEDCFHKLNQMKDNNIFSALEQLLVESTIINAKTMRDKFLKMIGDKHPCFEFLQLLSSKCSFNVFSSEHVRCILDQLSGNISGYGNLEASSTKLLLVIINIFPSLLRGSEEQFRMLLEKHPIKDVLIEVLAKAAPYISVKFRGWNTPTILQSLGCIAQHSVSSFEAQYGEIRSYIIEKIFQIYGLKTLVKSFLPHRGSHINRQIDELLHILLSLLQKGDAFDGIILSASDKPHIRLAAAKSVLRLSRRWDLHVSPKTFCFTILMAKSSKYMEEFIKEYSIEARNHQPSAVQGESFTDYPAYVVVFLIHILAHDSGFPTEDCQDEQVYADFVSPLFWVVRALVNSNVVNGNKDLVNDAVVYLLSIFRAIKRAEDAIDASRTPFPVDDNFIKRVVQCLKSQFSMVVSCLPRRGRKYQEDGIRSGDAKYNTLNLASHKQAKLLGIEATEMHGSLRQDIVLGHRQRCAVSESVGLHIEHCKENAPMSSKPIQEKQISSSCDSATMKPSPSLSQSHESGALIGKRIKLLSPIDKCFYSGTVVGFNPCNKTHKVMRCSLCEWVSFSFLLTELQLLVMQLVLNLYLMGIPFHCF</sequence>
<reference evidence="8" key="1">
    <citation type="submission" date="2016-02" db="EMBL/GenBank/DDBJ databases">
        <title>WGS assembly of Manihot esculenta.</title>
        <authorList>
            <person name="Bredeson J.V."/>
            <person name="Prochnik S.E."/>
            <person name="Lyons J.B."/>
            <person name="Schmutz J."/>
            <person name="Grimwood J."/>
            <person name="Vrebalov J."/>
            <person name="Bart R.S."/>
            <person name="Amuge T."/>
            <person name="Ferguson M.E."/>
            <person name="Green R."/>
            <person name="Putnam N."/>
            <person name="Stites J."/>
            <person name="Rounsley S."/>
            <person name="Rokhsar D.S."/>
        </authorList>
    </citation>
    <scope>NUCLEOTIDE SEQUENCE [LARGE SCALE GENOMIC DNA]</scope>
    <source>
        <tissue evidence="8">Leaf</tissue>
    </source>
</reference>
<dbReference type="GO" id="GO:0051301">
    <property type="term" value="P:cell division"/>
    <property type="evidence" value="ECO:0007669"/>
    <property type="project" value="UniProtKB-KW"/>
</dbReference>
<dbReference type="GO" id="GO:0005634">
    <property type="term" value="C:nucleus"/>
    <property type="evidence" value="ECO:0000318"/>
    <property type="project" value="GO_Central"/>
</dbReference>
<dbReference type="InterPro" id="IPR016024">
    <property type="entry name" value="ARM-type_fold"/>
</dbReference>
<evidence type="ECO:0000313" key="8">
    <source>
        <dbReference type="EMBL" id="OAY23409.1"/>
    </source>
</evidence>
<name>A0A2C9U1A2_MANES</name>
<dbReference type="CDD" id="cd19953">
    <property type="entry name" value="PDS5"/>
    <property type="match status" value="1"/>
</dbReference>
<evidence type="ECO:0000256" key="6">
    <source>
        <dbReference type="ARBA" id="ARBA00023242"/>
    </source>
</evidence>
<dbReference type="GO" id="GO:0000785">
    <property type="term" value="C:chromatin"/>
    <property type="evidence" value="ECO:0000318"/>
    <property type="project" value="GO_Central"/>
</dbReference>
<keyword evidence="2" id="KW-0132">Cell division</keyword>
<accession>A0A2C9U1A2</accession>
<evidence type="ECO:0000256" key="2">
    <source>
        <dbReference type="ARBA" id="ARBA00022618"/>
    </source>
</evidence>
<protein>
    <recommendedName>
        <fullName evidence="9">Sister chromatid cohesion protein</fullName>
    </recommendedName>
</protein>
<dbReference type="GO" id="GO:0140670">
    <property type="term" value="F:cohesin unloader activity"/>
    <property type="evidence" value="ECO:0000318"/>
    <property type="project" value="GO_Central"/>
</dbReference>
<proteinExistence type="predicted"/>